<dbReference type="GO" id="GO:0005768">
    <property type="term" value="C:endosome"/>
    <property type="evidence" value="ECO:0007669"/>
    <property type="project" value="TreeGrafter"/>
</dbReference>
<feature type="region of interest" description="Disordered" evidence="3">
    <location>
        <begin position="78"/>
        <end position="122"/>
    </location>
</feature>
<dbReference type="PANTHER" id="PTHR15157:SF5">
    <property type="entry name" value="UV RADIATION RESISTANCE-ASSOCIATED GENE PROTEIN"/>
    <property type="match status" value="1"/>
</dbReference>
<dbReference type="RefSeq" id="XP_024699595.1">
    <property type="nucleotide sequence ID" value="XM_024847143.1"/>
</dbReference>
<evidence type="ECO:0000256" key="2">
    <source>
        <dbReference type="SAM" id="Coils"/>
    </source>
</evidence>
<dbReference type="VEuPathDB" id="FungiDB:P170DRAFT_416812"/>
<keyword evidence="5" id="KW-1185">Reference proteome</keyword>
<gene>
    <name evidence="4" type="ORF">P170DRAFT_416812</name>
</gene>
<name>A0A2I2FUH6_9EURO</name>
<dbReference type="PANTHER" id="PTHR15157">
    <property type="entry name" value="UV RADIATION RESISTANCE-ASSOCIATED GENE PROTEIN"/>
    <property type="match status" value="1"/>
</dbReference>
<sequence>MSLTVTTTQVDNNDDAGGRRERPWLFPSNRRLRHLQGISVRNLVVTPPSRTRGKTIDDEDIPNSLQSPSKILAQDANRHLHQSRSFTDLQSTSSRRENPTRKEQPLRSLRRNTLPWNDPNPRTRQIKLEDITRSRMADTWFSLHCDGHEGPVYVSEVVENATNPSFREFDLNICGPLVSRSDRLTLKLWTKSTAMIEYFLLVELQLHLQSLQFLGKSLDNFHQPLPANSILFHFADGVYTNLTDLPPMWASLPAKSTRPPEGAGLSTSSYDALMRLANLDECIQDALLTRERLEAQISSILEENQRAINTVSEASRAREQLVQTKHTVSSERKRLRLATKRKEELIGSIRARKEAMDAGRYSQDKARSHLPDAQQKLVSSAKLLDQNTEEAKGQIRRIGEDLLAIYPIEPIPDKPLAFTIAGVALPNSNFVDIDRGAVAAALGWTAHLVYMLSFYLSVPIPYPINPNLSHSLIQDPVSAALPQRTFPLYPVNVHYRFEYGVFLLNKDIEFLLNKQGLRVVDIRHTLPNLKYLLYVLTAGTSEIPARKAGGIRGLLPGRLTPSSSRRGSEDSVTYGESALARKVLGPMPKSNGEIAPDKGKQTASAFVADPAALPLV</sequence>
<dbReference type="Proteomes" id="UP000234275">
    <property type="component" value="Unassembled WGS sequence"/>
</dbReference>
<feature type="compositionally biased region" description="Low complexity" evidence="3">
    <location>
        <begin position="1"/>
        <end position="11"/>
    </location>
</feature>
<dbReference type="OrthoDB" id="72772at2759"/>
<organism evidence="4 5">
    <name type="scientific">Aspergillus steynii IBT 23096</name>
    <dbReference type="NCBI Taxonomy" id="1392250"/>
    <lineage>
        <taxon>Eukaryota</taxon>
        <taxon>Fungi</taxon>
        <taxon>Dikarya</taxon>
        <taxon>Ascomycota</taxon>
        <taxon>Pezizomycotina</taxon>
        <taxon>Eurotiomycetes</taxon>
        <taxon>Eurotiomycetidae</taxon>
        <taxon>Eurotiales</taxon>
        <taxon>Aspergillaceae</taxon>
        <taxon>Aspergillus</taxon>
        <taxon>Aspergillus subgen. Circumdati</taxon>
    </lineage>
</organism>
<feature type="region of interest" description="Disordered" evidence="3">
    <location>
        <begin position="45"/>
        <end position="66"/>
    </location>
</feature>
<comment type="caution">
    <text evidence="4">The sequence shown here is derived from an EMBL/GenBank/DDBJ whole genome shotgun (WGS) entry which is preliminary data.</text>
</comment>
<evidence type="ECO:0000313" key="5">
    <source>
        <dbReference type="Proteomes" id="UP000234275"/>
    </source>
</evidence>
<feature type="region of interest" description="Disordered" evidence="3">
    <location>
        <begin position="1"/>
        <end position="24"/>
    </location>
</feature>
<reference evidence="4 5" key="1">
    <citation type="submission" date="2016-12" db="EMBL/GenBank/DDBJ databases">
        <title>The genomes of Aspergillus section Nigri reveals drivers in fungal speciation.</title>
        <authorList>
            <consortium name="DOE Joint Genome Institute"/>
            <person name="Vesth T.C."/>
            <person name="Nybo J."/>
            <person name="Theobald S."/>
            <person name="Brandl J."/>
            <person name="Frisvad J.C."/>
            <person name="Nielsen K.F."/>
            <person name="Lyhne E.K."/>
            <person name="Kogle M.E."/>
            <person name="Kuo A."/>
            <person name="Riley R."/>
            <person name="Clum A."/>
            <person name="Nolan M."/>
            <person name="Lipzen A."/>
            <person name="Salamov A."/>
            <person name="Henrissat B."/>
            <person name="Wiebenga A."/>
            <person name="De Vries R.P."/>
            <person name="Grigoriev I.V."/>
            <person name="Mortensen U.H."/>
            <person name="Andersen M.R."/>
            <person name="Baker S.E."/>
        </authorList>
    </citation>
    <scope>NUCLEOTIDE SEQUENCE [LARGE SCALE GENOMIC DNA]</scope>
    <source>
        <strain evidence="4 5">IBT 23096</strain>
    </source>
</reference>
<keyword evidence="1 2" id="KW-0175">Coiled coil</keyword>
<proteinExistence type="predicted"/>
<feature type="coiled-coil region" evidence="2">
    <location>
        <begin position="276"/>
        <end position="310"/>
    </location>
</feature>
<feature type="compositionally biased region" description="Basic and acidic residues" evidence="3">
    <location>
        <begin position="94"/>
        <end position="105"/>
    </location>
</feature>
<dbReference type="GO" id="GO:0035493">
    <property type="term" value="P:SNARE complex assembly"/>
    <property type="evidence" value="ECO:0007669"/>
    <property type="project" value="TreeGrafter"/>
</dbReference>
<evidence type="ECO:0000256" key="3">
    <source>
        <dbReference type="SAM" id="MobiDB-lite"/>
    </source>
</evidence>
<evidence type="ECO:0000313" key="4">
    <source>
        <dbReference type="EMBL" id="PLB44293.1"/>
    </source>
</evidence>
<dbReference type="GO" id="GO:0000323">
    <property type="term" value="C:lytic vacuole"/>
    <property type="evidence" value="ECO:0007669"/>
    <property type="project" value="TreeGrafter"/>
</dbReference>
<evidence type="ECO:0000256" key="1">
    <source>
        <dbReference type="ARBA" id="ARBA00023054"/>
    </source>
</evidence>
<dbReference type="EMBL" id="MSFO01000009">
    <property type="protein sequence ID" value="PLB44293.1"/>
    <property type="molecule type" value="Genomic_DNA"/>
</dbReference>
<feature type="compositionally biased region" description="Polar residues" evidence="3">
    <location>
        <begin position="83"/>
        <end position="93"/>
    </location>
</feature>
<protein>
    <submittedName>
        <fullName evidence="4">Putative UV radiation resistance protein</fullName>
    </submittedName>
</protein>
<accession>A0A2I2FUH6</accession>
<dbReference type="STRING" id="1392250.A0A2I2FUH6"/>
<dbReference type="AlphaFoldDB" id="A0A2I2FUH6"/>
<dbReference type="GeneID" id="36554842"/>
<dbReference type="GO" id="GO:0000149">
    <property type="term" value="F:SNARE binding"/>
    <property type="evidence" value="ECO:0007669"/>
    <property type="project" value="TreeGrafter"/>
</dbReference>